<dbReference type="InterPro" id="IPR050879">
    <property type="entry name" value="Acyltransferase_3"/>
</dbReference>
<accession>A0A397VXG9</accession>
<name>A0A397VXG9_9GLOM</name>
<dbReference type="GO" id="GO:0016020">
    <property type="term" value="C:membrane"/>
    <property type="evidence" value="ECO:0007669"/>
    <property type="project" value="TreeGrafter"/>
</dbReference>
<sequence>MSTHSDFHFKFLDGIRGAAALSVVFSHSQTLYKQVLPFTTFTMIGFDAVHCFFVLSAFLLTFRALMDWEKYYENWIEQNFVEKGMLYDRILDDDELNTVTNNKKDSSLFKFLDHTAIKFWLKYFFRRIMRVYPTYAIVLLSIVFIDPIGKAYYNAIKTSNLLQHLTLQSAEFIFWSIPPEMMYYLFIPIIVIGYVGITHMGIFLSNKLYCGPNIGAWTGRILGNIIIFGVRTLIALYHDSGESLHLSGSAHYFLSGSICAIWYREIIRLGLFPSSLEEEKALVKKKQYISNENSGVCSYIINNLPSRHWVIRRFFDWTCYFIFFIILCTMPHLSSKVLGLPKNLILELYTGGSLYAFLILAGLLSRNSSFVNACSWNLFCFSGKISFSIYLLHPIGLTIVNNYATSIGVRGAVNETEDDEKVNDVLDAVMLAFVVTVVLSWCFHKVIERPIMNFTNYVTKSKFFEHKKNDKHSNLHTA</sequence>
<feature type="transmembrane region" description="Helical" evidence="1">
    <location>
        <begin position="345"/>
        <end position="364"/>
    </location>
</feature>
<dbReference type="AlphaFoldDB" id="A0A397VXG9"/>
<gene>
    <name evidence="3" type="ORF">C2G38_37431</name>
</gene>
<dbReference type="PANTHER" id="PTHR23028:SF53">
    <property type="entry name" value="ACYL_TRANSF_3 DOMAIN-CONTAINING PROTEIN"/>
    <property type="match status" value="1"/>
</dbReference>
<evidence type="ECO:0000259" key="2">
    <source>
        <dbReference type="Pfam" id="PF01757"/>
    </source>
</evidence>
<keyword evidence="4" id="KW-1185">Reference proteome</keyword>
<keyword evidence="1" id="KW-0472">Membrane</keyword>
<feature type="transmembrane region" description="Helical" evidence="1">
    <location>
        <begin position="425"/>
        <end position="443"/>
    </location>
</feature>
<organism evidence="3 4">
    <name type="scientific">Gigaspora rosea</name>
    <dbReference type="NCBI Taxonomy" id="44941"/>
    <lineage>
        <taxon>Eukaryota</taxon>
        <taxon>Fungi</taxon>
        <taxon>Fungi incertae sedis</taxon>
        <taxon>Mucoromycota</taxon>
        <taxon>Glomeromycotina</taxon>
        <taxon>Glomeromycetes</taxon>
        <taxon>Diversisporales</taxon>
        <taxon>Gigasporaceae</taxon>
        <taxon>Gigaspora</taxon>
    </lineage>
</organism>
<feature type="domain" description="Acyltransferase 3" evidence="2">
    <location>
        <begin position="118"/>
        <end position="443"/>
    </location>
</feature>
<dbReference type="Pfam" id="PF01757">
    <property type="entry name" value="Acyl_transf_3"/>
    <property type="match status" value="2"/>
</dbReference>
<proteinExistence type="predicted"/>
<protein>
    <submittedName>
        <fullName evidence="3">Acyltransferase 3</fullName>
    </submittedName>
</protein>
<reference evidence="3 4" key="1">
    <citation type="submission" date="2018-06" db="EMBL/GenBank/DDBJ databases">
        <title>Comparative genomics reveals the genomic features of Rhizophagus irregularis, R. cerebriforme, R. diaphanum and Gigaspora rosea, and their symbiotic lifestyle signature.</title>
        <authorList>
            <person name="Morin E."/>
            <person name="San Clemente H."/>
            <person name="Chen E.C.H."/>
            <person name="De La Providencia I."/>
            <person name="Hainaut M."/>
            <person name="Kuo A."/>
            <person name="Kohler A."/>
            <person name="Murat C."/>
            <person name="Tang N."/>
            <person name="Roy S."/>
            <person name="Loubradou J."/>
            <person name="Henrissat B."/>
            <person name="Grigoriev I.V."/>
            <person name="Corradi N."/>
            <person name="Roux C."/>
            <person name="Martin F.M."/>
        </authorList>
    </citation>
    <scope>NUCLEOTIDE SEQUENCE [LARGE SCALE GENOMIC DNA]</scope>
    <source>
        <strain evidence="3 4">DAOM 194757</strain>
    </source>
</reference>
<dbReference type="GO" id="GO:0000271">
    <property type="term" value="P:polysaccharide biosynthetic process"/>
    <property type="evidence" value="ECO:0007669"/>
    <property type="project" value="TreeGrafter"/>
</dbReference>
<evidence type="ECO:0000313" key="4">
    <source>
        <dbReference type="Proteomes" id="UP000266673"/>
    </source>
</evidence>
<keyword evidence="3" id="KW-0012">Acyltransferase</keyword>
<dbReference type="PANTHER" id="PTHR23028">
    <property type="entry name" value="ACETYLTRANSFERASE"/>
    <property type="match status" value="1"/>
</dbReference>
<dbReference type="GO" id="GO:0016747">
    <property type="term" value="F:acyltransferase activity, transferring groups other than amino-acyl groups"/>
    <property type="evidence" value="ECO:0007669"/>
    <property type="project" value="InterPro"/>
</dbReference>
<dbReference type="STRING" id="44941.A0A397VXG9"/>
<keyword evidence="1" id="KW-1133">Transmembrane helix</keyword>
<dbReference type="InterPro" id="IPR002656">
    <property type="entry name" value="Acyl_transf_3_dom"/>
</dbReference>
<keyword evidence="3" id="KW-0808">Transferase</keyword>
<evidence type="ECO:0000313" key="3">
    <source>
        <dbReference type="EMBL" id="RIB27265.1"/>
    </source>
</evidence>
<feature type="transmembrane region" description="Helical" evidence="1">
    <location>
        <begin position="181"/>
        <end position="205"/>
    </location>
</feature>
<dbReference type="EMBL" id="QKWP01000104">
    <property type="protein sequence ID" value="RIB27265.1"/>
    <property type="molecule type" value="Genomic_DNA"/>
</dbReference>
<feature type="transmembrane region" description="Helical" evidence="1">
    <location>
        <begin position="385"/>
        <end position="405"/>
    </location>
</feature>
<comment type="caution">
    <text evidence="3">The sequence shown here is derived from an EMBL/GenBank/DDBJ whole genome shotgun (WGS) entry which is preliminary data.</text>
</comment>
<dbReference type="Proteomes" id="UP000266673">
    <property type="component" value="Unassembled WGS sequence"/>
</dbReference>
<feature type="domain" description="Acyltransferase 3" evidence="2">
    <location>
        <begin position="10"/>
        <end position="72"/>
    </location>
</feature>
<dbReference type="OrthoDB" id="2316812at2759"/>
<feature type="transmembrane region" description="Helical" evidence="1">
    <location>
        <begin position="132"/>
        <end position="153"/>
    </location>
</feature>
<feature type="transmembrane region" description="Helical" evidence="1">
    <location>
        <begin position="41"/>
        <end position="62"/>
    </location>
</feature>
<feature type="transmembrane region" description="Helical" evidence="1">
    <location>
        <begin position="314"/>
        <end position="333"/>
    </location>
</feature>
<evidence type="ECO:0000256" key="1">
    <source>
        <dbReference type="SAM" id="Phobius"/>
    </source>
</evidence>
<keyword evidence="1" id="KW-0812">Transmembrane</keyword>